<name>A0A4Q9DYU7_9BACL</name>
<dbReference type="CDD" id="cd12797">
    <property type="entry name" value="M23_peptidase"/>
    <property type="match status" value="1"/>
</dbReference>
<evidence type="ECO:0000313" key="4">
    <source>
        <dbReference type="Proteomes" id="UP000293142"/>
    </source>
</evidence>
<organism evidence="3 4">
    <name type="scientific">Paenibacillus thalictri</name>
    <dbReference type="NCBI Taxonomy" id="2527873"/>
    <lineage>
        <taxon>Bacteria</taxon>
        <taxon>Bacillati</taxon>
        <taxon>Bacillota</taxon>
        <taxon>Bacilli</taxon>
        <taxon>Bacillales</taxon>
        <taxon>Paenibacillaceae</taxon>
        <taxon>Paenibacillus</taxon>
    </lineage>
</organism>
<dbReference type="Gene3D" id="2.70.70.10">
    <property type="entry name" value="Glucose Permease (Domain IIA)"/>
    <property type="match status" value="1"/>
</dbReference>
<comment type="caution">
    <text evidence="3">The sequence shown here is derived from an EMBL/GenBank/DDBJ whole genome shotgun (WGS) entry which is preliminary data.</text>
</comment>
<feature type="region of interest" description="Disordered" evidence="1">
    <location>
        <begin position="1"/>
        <end position="36"/>
    </location>
</feature>
<dbReference type="InterPro" id="IPR016047">
    <property type="entry name" value="M23ase_b-sheet_dom"/>
</dbReference>
<keyword evidence="4" id="KW-1185">Reference proteome</keyword>
<dbReference type="SUPFAM" id="SSF51261">
    <property type="entry name" value="Duplicated hybrid motif"/>
    <property type="match status" value="1"/>
</dbReference>
<feature type="domain" description="M23ase beta-sheet core" evidence="2">
    <location>
        <begin position="198"/>
        <end position="301"/>
    </location>
</feature>
<dbReference type="Proteomes" id="UP000293142">
    <property type="component" value="Unassembled WGS sequence"/>
</dbReference>
<dbReference type="AlphaFoldDB" id="A0A4Q9DYU7"/>
<evidence type="ECO:0000256" key="1">
    <source>
        <dbReference type="SAM" id="MobiDB-lite"/>
    </source>
</evidence>
<feature type="compositionally biased region" description="Basic and acidic residues" evidence="1">
    <location>
        <begin position="1"/>
        <end position="34"/>
    </location>
</feature>
<dbReference type="InterPro" id="IPR050570">
    <property type="entry name" value="Cell_wall_metabolism_enzyme"/>
</dbReference>
<evidence type="ECO:0000313" key="3">
    <source>
        <dbReference type="EMBL" id="TBL81625.1"/>
    </source>
</evidence>
<dbReference type="GO" id="GO:0004222">
    <property type="term" value="F:metalloendopeptidase activity"/>
    <property type="evidence" value="ECO:0007669"/>
    <property type="project" value="TreeGrafter"/>
</dbReference>
<dbReference type="InterPro" id="IPR011055">
    <property type="entry name" value="Dup_hybrid_motif"/>
</dbReference>
<accession>A0A4Q9DYU7</accession>
<dbReference type="PANTHER" id="PTHR21666:SF270">
    <property type="entry name" value="MUREIN HYDROLASE ACTIVATOR ENVC"/>
    <property type="match status" value="1"/>
</dbReference>
<dbReference type="Pfam" id="PF01551">
    <property type="entry name" value="Peptidase_M23"/>
    <property type="match status" value="1"/>
</dbReference>
<dbReference type="OrthoDB" id="2986589at2"/>
<gene>
    <name evidence="3" type="ORF">EYB31_01070</name>
</gene>
<proteinExistence type="predicted"/>
<dbReference type="RefSeq" id="WP_131011412.1">
    <property type="nucleotide sequence ID" value="NZ_SIRE01000002.1"/>
</dbReference>
<dbReference type="EMBL" id="SIRE01000002">
    <property type="protein sequence ID" value="TBL81625.1"/>
    <property type="molecule type" value="Genomic_DNA"/>
</dbReference>
<reference evidence="3 4" key="1">
    <citation type="submission" date="2019-02" db="EMBL/GenBank/DDBJ databases">
        <title>Paenibacillus sp. nov., isolated from surface-sterilized tissue of Thalictrum simplex L.</title>
        <authorList>
            <person name="Tuo L."/>
        </authorList>
    </citation>
    <scope>NUCLEOTIDE SEQUENCE [LARGE SCALE GENOMIC DNA]</scope>
    <source>
        <strain evidence="3 4">N2SHLJ1</strain>
    </source>
</reference>
<sequence>MDMKDNIRQRRLDRLKELRDSSRRPELQETERNYEPFMEPKLYQQPVNYAGRYEEGPLDDPEFVWNKKMEREHGATVRYPRYNQAPPPRYETPSTGQIRLKVILSAFGFALIWGMFQWNQPLAVKGADYVRTALTESYDFKQLAAWYNTKFSGTTTLLPALRSFSNEEAQKVSTNMTTHYFAPVQGKIITPFEPSRLGIVLQTKADSPVFALDTGRVISSGKKDDAEAGPADISGYTVVIQHASGLQSTYSGLEQPRVAVNDWIKGGETVGTAARTRSAGSGADGATLFFAVSKNSVWINPAEVVSFDQ</sequence>
<dbReference type="PANTHER" id="PTHR21666">
    <property type="entry name" value="PEPTIDASE-RELATED"/>
    <property type="match status" value="1"/>
</dbReference>
<protein>
    <submittedName>
        <fullName evidence="3">M23 family metallopeptidase</fullName>
    </submittedName>
</protein>
<evidence type="ECO:0000259" key="2">
    <source>
        <dbReference type="Pfam" id="PF01551"/>
    </source>
</evidence>